<feature type="binding site" evidence="7">
    <location>
        <position position="144"/>
    </location>
    <ligand>
        <name>FMN</name>
        <dbReference type="ChEBI" id="CHEBI:58210"/>
    </ligand>
</feature>
<feature type="binding site" evidence="7">
    <location>
        <position position="174"/>
    </location>
    <ligand>
        <name>dimethylallyl phosphate</name>
        <dbReference type="ChEBI" id="CHEBI:88052"/>
    </ligand>
</feature>
<evidence type="ECO:0000256" key="5">
    <source>
        <dbReference type="ARBA" id="ARBA00050612"/>
    </source>
</evidence>
<evidence type="ECO:0000256" key="3">
    <source>
        <dbReference type="ARBA" id="ARBA00022643"/>
    </source>
</evidence>
<feature type="domain" description="Flavoprotein" evidence="8">
    <location>
        <begin position="13"/>
        <end position="194"/>
    </location>
</feature>
<keyword evidence="10" id="KW-1185">Reference proteome</keyword>
<dbReference type="Gene3D" id="3.40.50.1950">
    <property type="entry name" value="Flavin prenyltransferase-like"/>
    <property type="match status" value="1"/>
</dbReference>
<feature type="binding site" evidence="7">
    <location>
        <begin position="109"/>
        <end position="112"/>
    </location>
    <ligand>
        <name>FMN</name>
        <dbReference type="ChEBI" id="CHEBI:58210"/>
    </ligand>
</feature>
<dbReference type="Proteomes" id="UP000010795">
    <property type="component" value="Chromosome"/>
</dbReference>
<feature type="binding site" evidence="7">
    <location>
        <position position="46"/>
    </location>
    <ligand>
        <name>FMN</name>
        <dbReference type="ChEBI" id="CHEBI:58210"/>
    </ligand>
</feature>
<evidence type="ECO:0000313" key="10">
    <source>
        <dbReference type="Proteomes" id="UP000010795"/>
    </source>
</evidence>
<dbReference type="EMBL" id="CP003255">
    <property type="protein sequence ID" value="AGA57985.1"/>
    <property type="molecule type" value="Genomic_DNA"/>
</dbReference>
<proteinExistence type="inferred from homology"/>
<dbReference type="SUPFAM" id="SSF52507">
    <property type="entry name" value="Homo-oligomeric flavin-containing Cys decarboxylases, HFCD"/>
    <property type="match status" value="1"/>
</dbReference>
<dbReference type="NCBIfam" id="NF004685">
    <property type="entry name" value="PRK06029.1"/>
    <property type="match status" value="1"/>
</dbReference>
<evidence type="ECO:0000256" key="1">
    <source>
        <dbReference type="ARBA" id="ARBA00022602"/>
    </source>
</evidence>
<dbReference type="Pfam" id="PF02441">
    <property type="entry name" value="Flavoprotein"/>
    <property type="match status" value="1"/>
</dbReference>
<comment type="function">
    <text evidence="7">Flavin prenyltransferase that catalyzes the synthesis of the prenylated FMN cofactor (prenyl-FMN) for 4-hydroxy-3-polyprenylbenzoic acid decarboxylase UbiD. The prenyltransferase is metal-independent and links a dimethylallyl moiety from dimethylallyl monophosphate (DMAP) to the flavin N5 and C6 atoms of FMN.</text>
</comment>
<accession>L0EFQ7</accession>
<name>L0EFQ7_THECK</name>
<keyword evidence="2 7" id="KW-0285">Flavoprotein</keyword>
<dbReference type="PANTHER" id="PTHR43374">
    <property type="entry name" value="FLAVIN PRENYLTRANSFERASE"/>
    <property type="match status" value="1"/>
</dbReference>
<comment type="caution">
    <text evidence="7">Lacks conserved residue(s) required for the propagation of feature annotation.</text>
</comment>
<dbReference type="GO" id="GO:0016831">
    <property type="term" value="F:carboxy-lyase activity"/>
    <property type="evidence" value="ECO:0007669"/>
    <property type="project" value="TreeGrafter"/>
</dbReference>
<dbReference type="EC" id="2.5.1.129" evidence="7"/>
<keyword evidence="3 7" id="KW-0288">FMN</keyword>
<dbReference type="HOGENOM" id="CLU_074522_0_1_9"/>
<protein>
    <recommendedName>
        <fullName evidence="7">Flavin prenyltransferase UbiX</fullName>
        <ecNumber evidence="7">2.5.1.129</ecNumber>
    </recommendedName>
</protein>
<dbReference type="OrthoDB" id="9781577at2"/>
<dbReference type="GO" id="GO:0106141">
    <property type="term" value="F:flavin prenyltransferase activity"/>
    <property type="evidence" value="ECO:0007669"/>
    <property type="project" value="UniProtKB-EC"/>
</dbReference>
<comment type="similarity">
    <text evidence="6 7">Belongs to the UbiX/PAD1 family.</text>
</comment>
<feature type="binding site" evidence="7">
    <location>
        <begin position="20"/>
        <end position="22"/>
    </location>
    <ligand>
        <name>FMN</name>
        <dbReference type="ChEBI" id="CHEBI:58210"/>
    </ligand>
</feature>
<keyword evidence="1 7" id="KW-0637">Prenyltransferase</keyword>
<organism evidence="9 10">
    <name type="scientific">Thermobacillus composti (strain DSM 18247 / JCM 13945 / KWC4)</name>
    <dbReference type="NCBI Taxonomy" id="717605"/>
    <lineage>
        <taxon>Bacteria</taxon>
        <taxon>Bacillati</taxon>
        <taxon>Bacillota</taxon>
        <taxon>Bacilli</taxon>
        <taxon>Bacillales</taxon>
        <taxon>Paenibacillaceae</taxon>
        <taxon>Thermobacillus</taxon>
    </lineage>
</organism>
<gene>
    <name evidence="7" type="primary">ubiX</name>
    <name evidence="9" type="ordered locus">Theco_1854</name>
</gene>
<dbReference type="KEGG" id="tco:Theco_1854"/>
<feature type="binding site" evidence="7">
    <location>
        <position position="190"/>
    </location>
    <ligand>
        <name>dimethylallyl phosphate</name>
        <dbReference type="ChEBI" id="CHEBI:88052"/>
    </ligand>
</feature>
<dbReference type="AlphaFoldDB" id="L0EFQ7"/>
<dbReference type="HAMAP" id="MF_01984">
    <property type="entry name" value="ubiX_pad"/>
    <property type="match status" value="1"/>
</dbReference>
<dbReference type="NCBIfam" id="TIGR00421">
    <property type="entry name" value="ubiX_pad"/>
    <property type="match status" value="1"/>
</dbReference>
<dbReference type="STRING" id="717605.Theco_1854"/>
<dbReference type="eggNOG" id="COG0163">
    <property type="taxonomic scope" value="Bacteria"/>
</dbReference>
<evidence type="ECO:0000259" key="8">
    <source>
        <dbReference type="Pfam" id="PF02441"/>
    </source>
</evidence>
<reference evidence="10" key="1">
    <citation type="submission" date="2012-01" db="EMBL/GenBank/DDBJ databases">
        <title>Complete sequence of chromosome of Thermobacillus composti KWC4.</title>
        <authorList>
            <person name="Lucas S."/>
            <person name="Han J."/>
            <person name="Lapidus A."/>
            <person name="Cheng J.-F."/>
            <person name="Goodwin L."/>
            <person name="Pitluck S."/>
            <person name="Peters L."/>
            <person name="Ovchinnikova G."/>
            <person name="Teshima H."/>
            <person name="Detter J.C."/>
            <person name="Han C."/>
            <person name="Tapia R."/>
            <person name="Land M."/>
            <person name="Hauser L."/>
            <person name="Kyrpides N."/>
            <person name="Ivanova N."/>
            <person name="Pagani I."/>
            <person name="Anderson I."/>
            <person name="Woyke T."/>
        </authorList>
    </citation>
    <scope>NUCLEOTIDE SEQUENCE [LARGE SCALE GENOMIC DNA]</scope>
    <source>
        <strain evidence="10">DSM 18247 / JCM 13945 / KWC4</strain>
    </source>
</reference>
<dbReference type="InterPro" id="IPR004507">
    <property type="entry name" value="UbiX-like"/>
</dbReference>
<evidence type="ECO:0000256" key="2">
    <source>
        <dbReference type="ARBA" id="ARBA00022630"/>
    </source>
</evidence>
<sequence>MVSGITESGRPRRWVVGMTGASGCAYGIRLIETLLAGGFEVHLVISDAGWRVLREEAGWDSARRAEELDRRFGGALTDGRMRYYPSADVGANVASGSFRTEGMVIAPCSMGTLSAIANGASDNLVERAADVALKEGRRLLLMPRESPLHAIHLENMLKLARLGVRIVPAMPAFYYHPASIRDMIDFMVGKLLDNMGIDHDLYRRWGDDGHGGGARDHGRPD</sequence>
<dbReference type="FunFam" id="3.40.50.1950:FF:000001">
    <property type="entry name" value="Flavin prenyltransferase UbiX"/>
    <property type="match status" value="1"/>
</dbReference>
<evidence type="ECO:0000313" key="9">
    <source>
        <dbReference type="EMBL" id="AGA57985.1"/>
    </source>
</evidence>
<comment type="catalytic activity">
    <reaction evidence="5 7">
        <text>dimethylallyl phosphate + FMNH2 = prenylated FMNH2 + phosphate</text>
        <dbReference type="Rhea" id="RHEA:37743"/>
        <dbReference type="ChEBI" id="CHEBI:43474"/>
        <dbReference type="ChEBI" id="CHEBI:57618"/>
        <dbReference type="ChEBI" id="CHEBI:87467"/>
        <dbReference type="ChEBI" id="CHEBI:88052"/>
        <dbReference type="EC" id="2.5.1.129"/>
    </reaction>
</comment>
<evidence type="ECO:0000256" key="7">
    <source>
        <dbReference type="HAMAP-Rule" id="MF_01984"/>
    </source>
</evidence>
<keyword evidence="4 7" id="KW-0808">Transferase</keyword>
<dbReference type="PANTHER" id="PTHR43374:SF1">
    <property type="entry name" value="FLAVIN PRENYLTRANSFERASE PAD1, MITOCHONDRIAL"/>
    <property type="match status" value="1"/>
</dbReference>
<evidence type="ECO:0000256" key="4">
    <source>
        <dbReference type="ARBA" id="ARBA00022679"/>
    </source>
</evidence>
<dbReference type="InterPro" id="IPR036551">
    <property type="entry name" value="Flavin_trans-like"/>
</dbReference>
<evidence type="ECO:0000256" key="6">
    <source>
        <dbReference type="ARBA" id="ARBA00060793"/>
    </source>
</evidence>
<dbReference type="InterPro" id="IPR003382">
    <property type="entry name" value="Flavoprotein"/>
</dbReference>